<keyword evidence="4" id="KW-1185">Reference proteome</keyword>
<dbReference type="Proteomes" id="UP000188268">
    <property type="component" value="Unassembled WGS sequence"/>
</dbReference>
<keyword evidence="2" id="KW-0812">Transmembrane</keyword>
<sequence length="92" mass="10618">MGSEIADNYQSKNHHAKSHIAKDEAIADAKRKKQVKIALLTTMAIVLSMLLGFLGWRIYRMRKAKRRVIYCYVTRKRAQRKSPAEFAVQLTP</sequence>
<keyword evidence="2" id="KW-0472">Membrane</keyword>
<keyword evidence="2" id="KW-1133">Transmembrane helix</keyword>
<organism evidence="3 4">
    <name type="scientific">Corchorus capsularis</name>
    <name type="common">Jute</name>
    <dbReference type="NCBI Taxonomy" id="210143"/>
    <lineage>
        <taxon>Eukaryota</taxon>
        <taxon>Viridiplantae</taxon>
        <taxon>Streptophyta</taxon>
        <taxon>Embryophyta</taxon>
        <taxon>Tracheophyta</taxon>
        <taxon>Spermatophyta</taxon>
        <taxon>Magnoliopsida</taxon>
        <taxon>eudicotyledons</taxon>
        <taxon>Gunneridae</taxon>
        <taxon>Pentapetalae</taxon>
        <taxon>rosids</taxon>
        <taxon>malvids</taxon>
        <taxon>Malvales</taxon>
        <taxon>Malvaceae</taxon>
        <taxon>Grewioideae</taxon>
        <taxon>Apeibeae</taxon>
        <taxon>Corchorus</taxon>
    </lineage>
</organism>
<evidence type="ECO:0000313" key="4">
    <source>
        <dbReference type="Proteomes" id="UP000188268"/>
    </source>
</evidence>
<protein>
    <submittedName>
        <fullName evidence="3">Uncharacterized protein</fullName>
    </submittedName>
</protein>
<gene>
    <name evidence="3" type="ORF">CCACVL1_15521</name>
</gene>
<evidence type="ECO:0000256" key="1">
    <source>
        <dbReference type="SAM" id="MobiDB-lite"/>
    </source>
</evidence>
<name>A0A1R3I255_COCAP</name>
<proteinExistence type="predicted"/>
<accession>A0A1R3I255</accession>
<dbReference type="EMBL" id="AWWV01010861">
    <property type="protein sequence ID" value="OMO76662.1"/>
    <property type="molecule type" value="Genomic_DNA"/>
</dbReference>
<evidence type="ECO:0000313" key="3">
    <source>
        <dbReference type="EMBL" id="OMO76662.1"/>
    </source>
</evidence>
<dbReference type="Gramene" id="OMO76662">
    <property type="protein sequence ID" value="OMO76662"/>
    <property type="gene ID" value="CCACVL1_15521"/>
</dbReference>
<dbReference type="AlphaFoldDB" id="A0A1R3I255"/>
<reference evidence="3 4" key="1">
    <citation type="submission" date="2013-09" db="EMBL/GenBank/DDBJ databases">
        <title>Corchorus capsularis genome sequencing.</title>
        <authorList>
            <person name="Alam M."/>
            <person name="Haque M.S."/>
            <person name="Islam M.S."/>
            <person name="Emdad E.M."/>
            <person name="Islam M.M."/>
            <person name="Ahmed B."/>
            <person name="Halim A."/>
            <person name="Hossen Q.M.M."/>
            <person name="Hossain M.Z."/>
            <person name="Ahmed R."/>
            <person name="Khan M.M."/>
            <person name="Islam R."/>
            <person name="Rashid M.M."/>
            <person name="Khan S.A."/>
            <person name="Rahman M.S."/>
            <person name="Alam M."/>
        </authorList>
    </citation>
    <scope>NUCLEOTIDE SEQUENCE [LARGE SCALE GENOMIC DNA]</scope>
    <source>
        <strain evidence="4">cv. CVL-1</strain>
        <tissue evidence="3">Whole seedling</tissue>
    </source>
</reference>
<evidence type="ECO:0000256" key="2">
    <source>
        <dbReference type="SAM" id="Phobius"/>
    </source>
</evidence>
<feature type="region of interest" description="Disordered" evidence="1">
    <location>
        <begin position="1"/>
        <end position="24"/>
    </location>
</feature>
<comment type="caution">
    <text evidence="3">The sequence shown here is derived from an EMBL/GenBank/DDBJ whole genome shotgun (WGS) entry which is preliminary data.</text>
</comment>
<feature type="transmembrane region" description="Helical" evidence="2">
    <location>
        <begin position="37"/>
        <end position="59"/>
    </location>
</feature>